<feature type="region of interest" description="Disordered" evidence="1">
    <location>
        <begin position="210"/>
        <end position="230"/>
    </location>
</feature>
<organism evidence="2 3">
    <name type="scientific">Protopolystoma xenopodis</name>
    <dbReference type="NCBI Taxonomy" id="117903"/>
    <lineage>
        <taxon>Eukaryota</taxon>
        <taxon>Metazoa</taxon>
        <taxon>Spiralia</taxon>
        <taxon>Lophotrochozoa</taxon>
        <taxon>Platyhelminthes</taxon>
        <taxon>Monogenea</taxon>
        <taxon>Polyopisthocotylea</taxon>
        <taxon>Polystomatidea</taxon>
        <taxon>Polystomatidae</taxon>
        <taxon>Protopolystoma</taxon>
    </lineage>
</organism>
<name>A0A3S5BK75_9PLAT</name>
<keyword evidence="3" id="KW-1185">Reference proteome</keyword>
<dbReference type="Proteomes" id="UP000784294">
    <property type="component" value="Unassembled WGS sequence"/>
</dbReference>
<reference evidence="2" key="1">
    <citation type="submission" date="2018-11" db="EMBL/GenBank/DDBJ databases">
        <authorList>
            <consortium name="Pathogen Informatics"/>
        </authorList>
    </citation>
    <scope>NUCLEOTIDE SEQUENCE</scope>
</reference>
<accession>A0A3S5BK75</accession>
<gene>
    <name evidence="2" type="ORF">PXEA_LOCUS20715</name>
</gene>
<protein>
    <submittedName>
        <fullName evidence="2">Uncharacterized protein</fullName>
    </submittedName>
</protein>
<proteinExistence type="predicted"/>
<evidence type="ECO:0000313" key="3">
    <source>
        <dbReference type="Proteomes" id="UP000784294"/>
    </source>
</evidence>
<comment type="caution">
    <text evidence="2">The sequence shown here is derived from an EMBL/GenBank/DDBJ whole genome shotgun (WGS) entry which is preliminary data.</text>
</comment>
<dbReference type="EMBL" id="CAAALY010086053">
    <property type="protein sequence ID" value="VEL27275.1"/>
    <property type="molecule type" value="Genomic_DNA"/>
</dbReference>
<feature type="compositionally biased region" description="Polar residues" evidence="1">
    <location>
        <begin position="220"/>
        <end position="230"/>
    </location>
</feature>
<sequence>MYNPDPICPYPSPMLHDDLATQRSASFQPLTLNSGVSYNERSISGNTSSNTSSLSAVYQSRVGVSSSPLVVQASYIPQSNFLTTNSSESHLVSTSPIPSAVIVTNLITSPGHFQTPINSFASTSGSTTKTVVTTGQPSATKLAATIAPTTGVHINQTNLGHPLALVSGPLTTLEDGSNLRQAGHRTSPLTSFSVSPSIIAIASGSLSNSTPFTSGVVDRQNPTSSIPMNS</sequence>
<evidence type="ECO:0000313" key="2">
    <source>
        <dbReference type="EMBL" id="VEL27275.1"/>
    </source>
</evidence>
<dbReference type="AlphaFoldDB" id="A0A3S5BK75"/>
<evidence type="ECO:0000256" key="1">
    <source>
        <dbReference type="SAM" id="MobiDB-lite"/>
    </source>
</evidence>